<keyword evidence="6" id="KW-1185">Reference proteome</keyword>
<keyword evidence="2 3" id="KW-0732">Signal</keyword>
<evidence type="ECO:0000256" key="2">
    <source>
        <dbReference type="ARBA" id="ARBA00022729"/>
    </source>
</evidence>
<dbReference type="Proteomes" id="UP000579523">
    <property type="component" value="Unassembled WGS sequence"/>
</dbReference>
<evidence type="ECO:0000259" key="4">
    <source>
        <dbReference type="Pfam" id="PF13458"/>
    </source>
</evidence>
<dbReference type="RefSeq" id="WP_184825695.1">
    <property type="nucleotide sequence ID" value="NZ_BMTK01000008.1"/>
</dbReference>
<dbReference type="PANTHER" id="PTHR47235:SF1">
    <property type="entry name" value="BLR6548 PROTEIN"/>
    <property type="match status" value="1"/>
</dbReference>
<proteinExistence type="inferred from homology"/>
<dbReference type="Gene3D" id="3.40.50.2300">
    <property type="match status" value="2"/>
</dbReference>
<dbReference type="AlphaFoldDB" id="A0A7W7PU63"/>
<organism evidence="5 6">
    <name type="scientific">Streptomyces griseomycini</name>
    <dbReference type="NCBI Taxonomy" id="66895"/>
    <lineage>
        <taxon>Bacteria</taxon>
        <taxon>Bacillati</taxon>
        <taxon>Actinomycetota</taxon>
        <taxon>Actinomycetes</taxon>
        <taxon>Kitasatosporales</taxon>
        <taxon>Streptomycetaceae</taxon>
        <taxon>Streptomyces</taxon>
    </lineage>
</organism>
<feature type="chain" id="PRO_5039235657" evidence="3">
    <location>
        <begin position="36"/>
        <end position="428"/>
    </location>
</feature>
<evidence type="ECO:0000313" key="5">
    <source>
        <dbReference type="EMBL" id="MBB4901310.1"/>
    </source>
</evidence>
<evidence type="ECO:0000313" key="6">
    <source>
        <dbReference type="Proteomes" id="UP000579523"/>
    </source>
</evidence>
<feature type="domain" description="Leucine-binding protein" evidence="4">
    <location>
        <begin position="59"/>
        <end position="400"/>
    </location>
</feature>
<dbReference type="Pfam" id="PF13458">
    <property type="entry name" value="Peripla_BP_6"/>
    <property type="match status" value="1"/>
</dbReference>
<dbReference type="PROSITE" id="PS51257">
    <property type="entry name" value="PROKAR_LIPOPROTEIN"/>
    <property type="match status" value="1"/>
</dbReference>
<protein>
    <submittedName>
        <fullName evidence="5">ABC-type branched-subunit amino acid transport system substrate-binding protein</fullName>
    </submittedName>
</protein>
<dbReference type="InterPro" id="IPR028081">
    <property type="entry name" value="Leu-bd"/>
</dbReference>
<comment type="caution">
    <text evidence="5">The sequence shown here is derived from an EMBL/GenBank/DDBJ whole genome shotgun (WGS) entry which is preliminary data.</text>
</comment>
<reference evidence="5 6" key="1">
    <citation type="submission" date="2020-08" db="EMBL/GenBank/DDBJ databases">
        <title>Genomic Encyclopedia of Type Strains, Phase III (KMG-III): the genomes of soil and plant-associated and newly described type strains.</title>
        <authorList>
            <person name="Whitman W."/>
        </authorList>
    </citation>
    <scope>NUCLEOTIDE SEQUENCE [LARGE SCALE GENOMIC DNA]</scope>
    <source>
        <strain evidence="5 6">CECT 3273</strain>
    </source>
</reference>
<sequence>MNTTPHRHRNRRRTTGSVLAGALALLLAVSGCSSKAEGGDENGDAADGVRTGPGVSAETIKLGALTDLTGPYATLGKSIVQAQQMWADETNAKGGICDRKVEIVVKDHGYDVQKAVTAYADISPDVVALPQVIGSPVVAALLDDIERDGVLTFPQAWAASLLGKDAIQVLGTTYDVDMIAGVDFLTRTKGLEKGDTIGHVYFEGDYGANALEGSTWAAEKAGLKVVGQKIKATDTDLSAQVSALRKEGVKAVLISAGPAQTASLVGVAASRGLRVPVVSSAPGFAPQLMKTPAAPALAAMLNVVSAAPAVSSDLPGVKAMVAAYRKKYPDSPVDSGVLSGYNAAQLMGADLKKACEAGGLTREDVVKAHRSQKNADTGLGTAQDFSDVDRPASVETYVLKPDAKAVGGVVNAEEARTAPGVEEYLSSR</sequence>
<dbReference type="CDD" id="cd06343">
    <property type="entry name" value="PBP1_ABC_ligand_binding-like"/>
    <property type="match status" value="1"/>
</dbReference>
<feature type="signal peptide" evidence="3">
    <location>
        <begin position="1"/>
        <end position="35"/>
    </location>
</feature>
<dbReference type="InterPro" id="IPR028082">
    <property type="entry name" value="Peripla_BP_I"/>
</dbReference>
<name>A0A7W7PU63_9ACTN</name>
<evidence type="ECO:0000256" key="3">
    <source>
        <dbReference type="SAM" id="SignalP"/>
    </source>
</evidence>
<dbReference type="PANTHER" id="PTHR47235">
    <property type="entry name" value="BLR6548 PROTEIN"/>
    <property type="match status" value="1"/>
</dbReference>
<dbReference type="SUPFAM" id="SSF53822">
    <property type="entry name" value="Periplasmic binding protein-like I"/>
    <property type="match status" value="1"/>
</dbReference>
<gene>
    <name evidence="5" type="ORF">FHS37_005397</name>
</gene>
<accession>A0A7W7PU63</accession>
<comment type="similarity">
    <text evidence="1">Belongs to the leucine-binding protein family.</text>
</comment>
<evidence type="ECO:0000256" key="1">
    <source>
        <dbReference type="ARBA" id="ARBA00010062"/>
    </source>
</evidence>
<dbReference type="EMBL" id="JACHJI010000010">
    <property type="protein sequence ID" value="MBB4901310.1"/>
    <property type="molecule type" value="Genomic_DNA"/>
</dbReference>